<sequence length="111" mass="13045">MADGGVCLHDGRRINRQQANGDEMPIIDLKFERLISRFERGIRRQWDRLLILDCFHENYQRTTTVEILRQAAHLLLKMEAIRDRLNCSTTQTDDILKVLQMTSPHRPVSLM</sequence>
<accession>A0A9D4LYE5</accession>
<dbReference type="AlphaFoldDB" id="A0A9D4LYE5"/>
<proteinExistence type="predicted"/>
<evidence type="ECO:0000313" key="1">
    <source>
        <dbReference type="EMBL" id="KAH3866209.1"/>
    </source>
</evidence>
<dbReference type="Proteomes" id="UP000828390">
    <property type="component" value="Unassembled WGS sequence"/>
</dbReference>
<keyword evidence="2" id="KW-1185">Reference proteome</keyword>
<comment type="caution">
    <text evidence="1">The sequence shown here is derived from an EMBL/GenBank/DDBJ whole genome shotgun (WGS) entry which is preliminary data.</text>
</comment>
<gene>
    <name evidence="1" type="ORF">DPMN_029267</name>
</gene>
<reference evidence="1" key="2">
    <citation type="submission" date="2020-11" db="EMBL/GenBank/DDBJ databases">
        <authorList>
            <person name="McCartney M.A."/>
            <person name="Auch B."/>
            <person name="Kono T."/>
            <person name="Mallez S."/>
            <person name="Becker A."/>
            <person name="Gohl D.M."/>
            <person name="Silverstein K.A.T."/>
            <person name="Koren S."/>
            <person name="Bechman K.B."/>
            <person name="Herman A."/>
            <person name="Abrahante J.E."/>
            <person name="Garbe J."/>
        </authorList>
    </citation>
    <scope>NUCLEOTIDE SEQUENCE</scope>
    <source>
        <strain evidence="1">Duluth1</strain>
        <tissue evidence="1">Whole animal</tissue>
    </source>
</reference>
<evidence type="ECO:0000313" key="2">
    <source>
        <dbReference type="Proteomes" id="UP000828390"/>
    </source>
</evidence>
<name>A0A9D4LYE5_DREPO</name>
<organism evidence="1 2">
    <name type="scientific">Dreissena polymorpha</name>
    <name type="common">Zebra mussel</name>
    <name type="synonym">Mytilus polymorpha</name>
    <dbReference type="NCBI Taxonomy" id="45954"/>
    <lineage>
        <taxon>Eukaryota</taxon>
        <taxon>Metazoa</taxon>
        <taxon>Spiralia</taxon>
        <taxon>Lophotrochozoa</taxon>
        <taxon>Mollusca</taxon>
        <taxon>Bivalvia</taxon>
        <taxon>Autobranchia</taxon>
        <taxon>Heteroconchia</taxon>
        <taxon>Euheterodonta</taxon>
        <taxon>Imparidentia</taxon>
        <taxon>Neoheterodontei</taxon>
        <taxon>Myida</taxon>
        <taxon>Dreissenoidea</taxon>
        <taxon>Dreissenidae</taxon>
        <taxon>Dreissena</taxon>
    </lineage>
</organism>
<protein>
    <submittedName>
        <fullName evidence="1">Uncharacterized protein</fullName>
    </submittedName>
</protein>
<dbReference type="EMBL" id="JAIWYP010000002">
    <property type="protein sequence ID" value="KAH3866209.1"/>
    <property type="molecule type" value="Genomic_DNA"/>
</dbReference>
<reference evidence="1" key="1">
    <citation type="journal article" date="2019" name="bioRxiv">
        <title>The Genome of the Zebra Mussel, Dreissena polymorpha: A Resource for Invasive Species Research.</title>
        <authorList>
            <person name="McCartney M.A."/>
            <person name="Auch B."/>
            <person name="Kono T."/>
            <person name="Mallez S."/>
            <person name="Zhang Y."/>
            <person name="Obille A."/>
            <person name="Becker A."/>
            <person name="Abrahante J.E."/>
            <person name="Garbe J."/>
            <person name="Badalamenti J.P."/>
            <person name="Herman A."/>
            <person name="Mangelson H."/>
            <person name="Liachko I."/>
            <person name="Sullivan S."/>
            <person name="Sone E.D."/>
            <person name="Koren S."/>
            <person name="Silverstein K.A.T."/>
            <person name="Beckman K.B."/>
            <person name="Gohl D.M."/>
        </authorList>
    </citation>
    <scope>NUCLEOTIDE SEQUENCE</scope>
    <source>
        <strain evidence="1">Duluth1</strain>
        <tissue evidence="1">Whole animal</tissue>
    </source>
</reference>